<protein>
    <submittedName>
        <fullName evidence="2">Uncharacterized protein</fullName>
    </submittedName>
</protein>
<reference evidence="3" key="1">
    <citation type="submission" date="2015-11" db="EMBL/GenBank/DDBJ databases">
        <authorList>
            <person name="Varghese N."/>
        </authorList>
    </citation>
    <scope>NUCLEOTIDE SEQUENCE [LARGE SCALE GENOMIC DNA]</scope>
    <source>
        <strain evidence="3">DSM 45899</strain>
    </source>
</reference>
<dbReference type="RefSeq" id="WP_091277474.1">
    <property type="nucleotide sequence ID" value="NZ_FAOZ01000008.1"/>
</dbReference>
<dbReference type="Gene3D" id="3.40.630.30">
    <property type="match status" value="1"/>
</dbReference>
<feature type="region of interest" description="Disordered" evidence="1">
    <location>
        <begin position="198"/>
        <end position="225"/>
    </location>
</feature>
<evidence type="ECO:0000313" key="3">
    <source>
        <dbReference type="Proteomes" id="UP000198802"/>
    </source>
</evidence>
<name>A0A0S4QNG2_9ACTN</name>
<proteinExistence type="predicted"/>
<gene>
    <name evidence="2" type="ORF">Ga0074812_108289</name>
</gene>
<evidence type="ECO:0000256" key="1">
    <source>
        <dbReference type="SAM" id="MobiDB-lite"/>
    </source>
</evidence>
<keyword evidence="3" id="KW-1185">Reference proteome</keyword>
<evidence type="ECO:0000313" key="2">
    <source>
        <dbReference type="EMBL" id="CUU56761.1"/>
    </source>
</evidence>
<sequence>MIEHGWRTDLSAREAAELASLLAEAAREDEETGYLQAGITEPLPPGTTQLLVWMSGEGGRGRWMSTPASAASASATAAAAVPPPALAPPPAPAPAPVLAAYLRIEPAGSGQAVARYVVRPALRSLGVTTLLLEELGPFGGPGWAGGVSALDAAQLRIWAQGGHPAAARVARRFRRLGVEVNDRRWWLLADLRAAVDGDRPLPRPADGAATPARPPATDRERARAADLWQASATSSPPSGGELLVVPTDGEVAGAIWFDPGPVERTEYGTAGRIEGLAVAGAAARPGTVRGQLLRAAMERMAGRHRMAAVIVVPAAESPLVTSARLAGFEHRRTDVEYMFADRPAAPGISTTAAGEQAGLCSALAGPALPRPKT</sequence>
<organism evidence="2 3">
    <name type="scientific">Parafrankia irregularis</name>
    <dbReference type="NCBI Taxonomy" id="795642"/>
    <lineage>
        <taxon>Bacteria</taxon>
        <taxon>Bacillati</taxon>
        <taxon>Actinomycetota</taxon>
        <taxon>Actinomycetes</taxon>
        <taxon>Frankiales</taxon>
        <taxon>Frankiaceae</taxon>
        <taxon>Parafrankia</taxon>
    </lineage>
</organism>
<dbReference type="EMBL" id="FAOZ01000008">
    <property type="protein sequence ID" value="CUU56761.1"/>
    <property type="molecule type" value="Genomic_DNA"/>
</dbReference>
<accession>A0A0S4QNG2</accession>
<dbReference type="AlphaFoldDB" id="A0A0S4QNG2"/>
<dbReference type="Proteomes" id="UP000198802">
    <property type="component" value="Unassembled WGS sequence"/>
</dbReference>